<evidence type="ECO:0000256" key="1">
    <source>
        <dbReference type="SAM" id="MobiDB-lite"/>
    </source>
</evidence>
<feature type="compositionally biased region" description="Polar residues" evidence="1">
    <location>
        <begin position="329"/>
        <end position="338"/>
    </location>
</feature>
<proteinExistence type="predicted"/>
<protein>
    <submittedName>
        <fullName evidence="2">Uncharacterized protein</fullName>
    </submittedName>
</protein>
<accession>A0A2A6CBM8</accession>
<gene>
    <name evidence="2" type="primary">WBGene00096793</name>
</gene>
<organism evidence="2 3">
    <name type="scientific">Pristionchus pacificus</name>
    <name type="common">Parasitic nematode worm</name>
    <dbReference type="NCBI Taxonomy" id="54126"/>
    <lineage>
        <taxon>Eukaryota</taxon>
        <taxon>Metazoa</taxon>
        <taxon>Ecdysozoa</taxon>
        <taxon>Nematoda</taxon>
        <taxon>Chromadorea</taxon>
        <taxon>Rhabditida</taxon>
        <taxon>Rhabditina</taxon>
        <taxon>Diplogasteromorpha</taxon>
        <taxon>Diplogasteroidea</taxon>
        <taxon>Neodiplogasteridae</taxon>
        <taxon>Pristionchus</taxon>
    </lineage>
</organism>
<sequence length="347" mass="40099">MGDDFLFIDHDDSGQPLIPSLRRIKFQIAPKGLLGHKEGKKCRSASKKLIDILKNLTCTCGEVFTKNNLPLIANCGHYVCASHKNDAKPFECKKYCGVKTDSNSFLIDNVLEDFYNAIQNHGFRCQECSEYHPRQNSVQCTKNIKQPDSPYMCVWCAIKGNNYEEYDLRSIEEERMGEEDMDLISLDRTEHTAGWALNFCCVCEDSLHKPRDPDPKLIVHLYCNHLGHEYCPTKDDRFSNDMKERVKCRLCGHESSRRQMKKITTHAKKDLKELGGDQNYELCGTCHQNHPHSNISKYDNVWKCVWCYLETKEDELLEKEEKVNEKRSNANGSKQRNSPNKKRCGTM</sequence>
<feature type="region of interest" description="Disordered" evidence="1">
    <location>
        <begin position="319"/>
        <end position="347"/>
    </location>
</feature>
<accession>A0A8R1Y8V0</accession>
<reference evidence="2" key="2">
    <citation type="submission" date="2022-06" db="UniProtKB">
        <authorList>
            <consortium name="EnsemblMetazoa"/>
        </authorList>
    </citation>
    <scope>IDENTIFICATION</scope>
    <source>
        <strain evidence="2">PS312</strain>
    </source>
</reference>
<feature type="compositionally biased region" description="Basic and acidic residues" evidence="1">
    <location>
        <begin position="319"/>
        <end position="328"/>
    </location>
</feature>
<reference evidence="3" key="1">
    <citation type="journal article" date="2008" name="Nat. Genet.">
        <title>The Pristionchus pacificus genome provides a unique perspective on nematode lifestyle and parasitism.</title>
        <authorList>
            <person name="Dieterich C."/>
            <person name="Clifton S.W."/>
            <person name="Schuster L.N."/>
            <person name="Chinwalla A."/>
            <person name="Delehaunty K."/>
            <person name="Dinkelacker I."/>
            <person name="Fulton L."/>
            <person name="Fulton R."/>
            <person name="Godfrey J."/>
            <person name="Minx P."/>
            <person name="Mitreva M."/>
            <person name="Roeseler W."/>
            <person name="Tian H."/>
            <person name="Witte H."/>
            <person name="Yang S.P."/>
            <person name="Wilson R.K."/>
            <person name="Sommer R.J."/>
        </authorList>
    </citation>
    <scope>NUCLEOTIDE SEQUENCE [LARGE SCALE GENOMIC DNA]</scope>
    <source>
        <strain evidence="3">PS312</strain>
    </source>
</reference>
<dbReference type="AlphaFoldDB" id="A0A2A6CBM8"/>
<dbReference type="Proteomes" id="UP000005239">
    <property type="component" value="Unassembled WGS sequence"/>
</dbReference>
<keyword evidence="3" id="KW-1185">Reference proteome</keyword>
<evidence type="ECO:0000313" key="2">
    <source>
        <dbReference type="EnsemblMetazoa" id="PPA07239.1"/>
    </source>
</evidence>
<dbReference type="EnsemblMetazoa" id="PPA07239.1">
    <property type="protein sequence ID" value="PPA07239.1"/>
    <property type="gene ID" value="WBGene00096793"/>
</dbReference>
<evidence type="ECO:0000313" key="3">
    <source>
        <dbReference type="Proteomes" id="UP000005239"/>
    </source>
</evidence>
<name>A0A2A6CBM8_PRIPA</name>